<evidence type="ECO:0000313" key="1">
    <source>
        <dbReference type="EMBL" id="WNH54828.1"/>
    </source>
</evidence>
<gene>
    <name evidence="1" type="ORF">PDM29_20660</name>
</gene>
<accession>A0ABY9YVY4</accession>
<reference evidence="1 2" key="1">
    <citation type="submission" date="2022-12" db="EMBL/GenBank/DDBJ databases">
        <title>Two new species, Stenotrophomonas aracearum and Stenotrophomonas oahuensis, isolated from Anthurium (Araceae family) in Hawaii.</title>
        <authorList>
            <person name="Chunag S.C."/>
            <person name="Dobhal S."/>
            <person name="Alvarez A."/>
            <person name="Arif M."/>
        </authorList>
    </citation>
    <scope>NUCLEOTIDE SEQUENCE [LARGE SCALE GENOMIC DNA]</scope>
    <source>
        <strain evidence="1 2">A5586</strain>
        <plasmid evidence="1 2">pST01</plasmid>
    </source>
</reference>
<keyword evidence="1" id="KW-0614">Plasmid</keyword>
<protein>
    <submittedName>
        <fullName evidence="1">Uncharacterized protein</fullName>
    </submittedName>
</protein>
<proteinExistence type="predicted"/>
<dbReference type="EMBL" id="CP115542">
    <property type="protein sequence ID" value="WNH54828.1"/>
    <property type="molecule type" value="Genomic_DNA"/>
</dbReference>
<organism evidence="1 2">
    <name type="scientific">Stenotrophomonas oahuensis</name>
    <dbReference type="NCBI Taxonomy" id="3003271"/>
    <lineage>
        <taxon>Bacteria</taxon>
        <taxon>Pseudomonadati</taxon>
        <taxon>Pseudomonadota</taxon>
        <taxon>Gammaproteobacteria</taxon>
        <taxon>Lysobacterales</taxon>
        <taxon>Lysobacteraceae</taxon>
        <taxon>Stenotrophomonas</taxon>
    </lineage>
</organism>
<evidence type="ECO:0000313" key="2">
    <source>
        <dbReference type="Proteomes" id="UP001302072"/>
    </source>
</evidence>
<dbReference type="RefSeq" id="WP_311193906.1">
    <property type="nucleotide sequence ID" value="NZ_CP115542.1"/>
</dbReference>
<name>A0ABY9YVY4_9GAMM</name>
<sequence length="55" mass="6191">MNPLPNWKQRYEMLVDLLGIAAPLLADIDRDGLTDEHRAYLLGLRLLVDSELATA</sequence>
<dbReference type="Proteomes" id="UP001302072">
    <property type="component" value="Plasmid pST01"/>
</dbReference>
<keyword evidence="2" id="KW-1185">Reference proteome</keyword>
<geneLocation type="plasmid" evidence="1 2">
    <name>pST01</name>
</geneLocation>